<feature type="non-terminal residue" evidence="1">
    <location>
        <position position="1"/>
    </location>
</feature>
<accession>A0A2P5EPC8</accession>
<evidence type="ECO:0000313" key="1">
    <source>
        <dbReference type="EMBL" id="PON87394.1"/>
    </source>
</evidence>
<evidence type="ECO:0000313" key="2">
    <source>
        <dbReference type="Proteomes" id="UP000237000"/>
    </source>
</evidence>
<gene>
    <name evidence="1" type="ORF">TorRG33x02_168860</name>
</gene>
<dbReference type="OrthoDB" id="10478353at2759"/>
<organism evidence="1 2">
    <name type="scientific">Trema orientale</name>
    <name type="common">Charcoal tree</name>
    <name type="synonym">Celtis orientalis</name>
    <dbReference type="NCBI Taxonomy" id="63057"/>
    <lineage>
        <taxon>Eukaryota</taxon>
        <taxon>Viridiplantae</taxon>
        <taxon>Streptophyta</taxon>
        <taxon>Embryophyta</taxon>
        <taxon>Tracheophyta</taxon>
        <taxon>Spermatophyta</taxon>
        <taxon>Magnoliopsida</taxon>
        <taxon>eudicotyledons</taxon>
        <taxon>Gunneridae</taxon>
        <taxon>Pentapetalae</taxon>
        <taxon>rosids</taxon>
        <taxon>fabids</taxon>
        <taxon>Rosales</taxon>
        <taxon>Cannabaceae</taxon>
        <taxon>Trema</taxon>
    </lineage>
</organism>
<protein>
    <submittedName>
        <fullName evidence="1">Uncharacterized protein</fullName>
    </submittedName>
</protein>
<dbReference type="Proteomes" id="UP000237000">
    <property type="component" value="Unassembled WGS sequence"/>
</dbReference>
<keyword evidence="2" id="KW-1185">Reference proteome</keyword>
<dbReference type="InParanoid" id="A0A2P5EPC8"/>
<name>A0A2P5EPC8_TREOI</name>
<sequence length="103" mass="12101">LYSDDEVNVIIAAIKSCITKLVDHYATYKVKVQQQQAENSQVGRTSSQEKMSLVDFDDEDSFDMKSELIKNVLRMSHNLKNEFHRYLAERIEDRKNKNFDILE</sequence>
<dbReference type="EMBL" id="JXTC01000118">
    <property type="protein sequence ID" value="PON87394.1"/>
    <property type="molecule type" value="Genomic_DNA"/>
</dbReference>
<comment type="caution">
    <text evidence="1">The sequence shown here is derived from an EMBL/GenBank/DDBJ whole genome shotgun (WGS) entry which is preliminary data.</text>
</comment>
<reference evidence="2" key="1">
    <citation type="submission" date="2016-06" db="EMBL/GenBank/DDBJ databases">
        <title>Parallel loss of symbiosis genes in relatives of nitrogen-fixing non-legume Parasponia.</title>
        <authorList>
            <person name="Van Velzen R."/>
            <person name="Holmer R."/>
            <person name="Bu F."/>
            <person name="Rutten L."/>
            <person name="Van Zeijl A."/>
            <person name="Liu W."/>
            <person name="Santuari L."/>
            <person name="Cao Q."/>
            <person name="Sharma T."/>
            <person name="Shen D."/>
            <person name="Roswanjaya Y."/>
            <person name="Wardhani T."/>
            <person name="Kalhor M.S."/>
            <person name="Jansen J."/>
            <person name="Van den Hoogen J."/>
            <person name="Gungor B."/>
            <person name="Hartog M."/>
            <person name="Hontelez J."/>
            <person name="Verver J."/>
            <person name="Yang W.-C."/>
            <person name="Schijlen E."/>
            <person name="Repin R."/>
            <person name="Schilthuizen M."/>
            <person name="Schranz E."/>
            <person name="Heidstra R."/>
            <person name="Miyata K."/>
            <person name="Fedorova E."/>
            <person name="Kohlen W."/>
            <person name="Bisseling T."/>
            <person name="Smit S."/>
            <person name="Geurts R."/>
        </authorList>
    </citation>
    <scope>NUCLEOTIDE SEQUENCE [LARGE SCALE GENOMIC DNA]</scope>
    <source>
        <strain evidence="2">cv. RG33-2</strain>
    </source>
</reference>
<dbReference type="AlphaFoldDB" id="A0A2P5EPC8"/>
<proteinExistence type="predicted"/>